<gene>
    <name evidence="1" type="ORF">VP01_527g4</name>
</gene>
<organism evidence="1 2">
    <name type="scientific">Puccinia sorghi</name>
    <dbReference type="NCBI Taxonomy" id="27349"/>
    <lineage>
        <taxon>Eukaryota</taxon>
        <taxon>Fungi</taxon>
        <taxon>Dikarya</taxon>
        <taxon>Basidiomycota</taxon>
        <taxon>Pucciniomycotina</taxon>
        <taxon>Pucciniomycetes</taxon>
        <taxon>Pucciniales</taxon>
        <taxon>Pucciniaceae</taxon>
        <taxon>Puccinia</taxon>
    </lineage>
</organism>
<keyword evidence="2" id="KW-1185">Reference proteome</keyword>
<dbReference type="EMBL" id="LAVV01010475">
    <property type="protein sequence ID" value="KNZ48984.1"/>
    <property type="molecule type" value="Genomic_DNA"/>
</dbReference>
<name>A0A0L6UKD1_9BASI</name>
<dbReference type="VEuPathDB" id="FungiDB:VP01_527g4"/>
<protein>
    <submittedName>
        <fullName evidence="1">Uncharacterized protein</fullName>
    </submittedName>
</protein>
<comment type="caution">
    <text evidence="1">The sequence shown here is derived from an EMBL/GenBank/DDBJ whole genome shotgun (WGS) entry which is preliminary data.</text>
</comment>
<proteinExistence type="predicted"/>
<reference evidence="1 2" key="1">
    <citation type="submission" date="2015-08" db="EMBL/GenBank/DDBJ databases">
        <title>Next Generation Sequencing and Analysis of the Genome of Puccinia sorghi L Schw, the Causal Agent of Maize Common Rust.</title>
        <authorList>
            <person name="Rochi L."/>
            <person name="Burguener G."/>
            <person name="Darino M."/>
            <person name="Turjanski A."/>
            <person name="Kreff E."/>
            <person name="Dieguez M.J."/>
            <person name="Sacco F."/>
        </authorList>
    </citation>
    <scope>NUCLEOTIDE SEQUENCE [LARGE SCALE GENOMIC DNA]</scope>
    <source>
        <strain evidence="1 2">RO10H11247</strain>
    </source>
</reference>
<accession>A0A0L6UKD1</accession>
<evidence type="ECO:0000313" key="1">
    <source>
        <dbReference type="EMBL" id="KNZ48984.1"/>
    </source>
</evidence>
<dbReference type="AlphaFoldDB" id="A0A0L6UKD1"/>
<sequence>MPSSLPLGLADAQITTVALKYDKTSVFLPATGKTTVADLKRGFVEAMNLNNRSLADIQLHDAGACDASTNRPAVLAPDAFAIFQPRPSDPSGMPSWQPLNDPNRSLADLKLNDADTLAVGFKNSNGSYDLPVVEIWREDEQKE</sequence>
<dbReference type="OrthoDB" id="2505938at2759"/>
<evidence type="ECO:0000313" key="2">
    <source>
        <dbReference type="Proteomes" id="UP000037035"/>
    </source>
</evidence>
<dbReference type="Proteomes" id="UP000037035">
    <property type="component" value="Unassembled WGS sequence"/>
</dbReference>